<evidence type="ECO:0000256" key="1">
    <source>
        <dbReference type="SAM" id="Coils"/>
    </source>
</evidence>
<protein>
    <submittedName>
        <fullName evidence="3">Uncharacterized protein</fullName>
    </submittedName>
</protein>
<feature type="region of interest" description="Disordered" evidence="2">
    <location>
        <begin position="278"/>
        <end position="310"/>
    </location>
</feature>
<accession>A0A8S1LRH5</accession>
<evidence type="ECO:0000313" key="4">
    <source>
        <dbReference type="Proteomes" id="UP000688137"/>
    </source>
</evidence>
<feature type="coiled-coil region" evidence="1">
    <location>
        <begin position="128"/>
        <end position="155"/>
    </location>
</feature>
<dbReference type="AlphaFoldDB" id="A0A8S1LRH5"/>
<keyword evidence="1" id="KW-0175">Coiled coil</keyword>
<sequence length="494" mass="58125">MSSFASRTSQKIKEWWGAKVTVDPQLEAKKQKINEIDQYIKGLNQAFSNVSALFQQMHGHMGKISAISSKLFERETDTNKRIGIEVASMFGNLSELFRSKNEPVQEINKNFLDWFQMIETLKVQLANFQEIRLVYDHYKMKVEELEKDKSNALQKGQPEDFKLSDKIRRNQSKLSSSETNYKQKLSEILNNMNKLLGNYFKIINSSLDTFININYDLYMNAKSIVKKNLKAFNKFKYPEQEPIIDLLKDQKEMATLLEREFLKEKELKELKEKELEKEKEKEKEKLNQQQSQSQFAPPQQTPQWDLNNKFNPFGQSQQINSNGYQNNSIIPQQINTQMNNFQSNFVNQQQQQFVSPMTPTQRQSINNNIYNQQNFQQPFDDVGFQMMTDLRQSQMQNRQQQQQYAQSVIISPTNFGNNNNPFANQQYLNQRPSLQQPQSQLIQQFDTPLNRIQPPGSQNPFFDIDNDLSKRAIQDNPYTYNQQWQDNQKTNPFS</sequence>
<proteinExistence type="predicted"/>
<organism evidence="3 4">
    <name type="scientific">Paramecium primaurelia</name>
    <dbReference type="NCBI Taxonomy" id="5886"/>
    <lineage>
        <taxon>Eukaryota</taxon>
        <taxon>Sar</taxon>
        <taxon>Alveolata</taxon>
        <taxon>Ciliophora</taxon>
        <taxon>Intramacronucleata</taxon>
        <taxon>Oligohymenophorea</taxon>
        <taxon>Peniculida</taxon>
        <taxon>Parameciidae</taxon>
        <taxon>Paramecium</taxon>
    </lineage>
</organism>
<feature type="compositionally biased region" description="Low complexity" evidence="2">
    <location>
        <begin position="288"/>
        <end position="303"/>
    </location>
</feature>
<evidence type="ECO:0000256" key="2">
    <source>
        <dbReference type="SAM" id="MobiDB-lite"/>
    </source>
</evidence>
<comment type="caution">
    <text evidence="3">The sequence shown here is derived from an EMBL/GenBank/DDBJ whole genome shotgun (WGS) entry which is preliminary data.</text>
</comment>
<name>A0A8S1LRH5_PARPR</name>
<dbReference type="OMA" id="WFQMIET"/>
<dbReference type="Proteomes" id="UP000688137">
    <property type="component" value="Unassembled WGS sequence"/>
</dbReference>
<dbReference type="EMBL" id="CAJJDM010000043">
    <property type="protein sequence ID" value="CAD8068892.1"/>
    <property type="molecule type" value="Genomic_DNA"/>
</dbReference>
<evidence type="ECO:0000313" key="3">
    <source>
        <dbReference type="EMBL" id="CAD8068892.1"/>
    </source>
</evidence>
<gene>
    <name evidence="3" type="ORF">PPRIM_AZ9-3.1.T0430064</name>
</gene>
<reference evidence="3" key="1">
    <citation type="submission" date="2021-01" db="EMBL/GenBank/DDBJ databases">
        <authorList>
            <consortium name="Genoscope - CEA"/>
            <person name="William W."/>
        </authorList>
    </citation>
    <scope>NUCLEOTIDE SEQUENCE</scope>
</reference>
<keyword evidence="4" id="KW-1185">Reference proteome</keyword>